<evidence type="ECO:0000313" key="4">
    <source>
        <dbReference type="Proteomes" id="UP000676169"/>
    </source>
</evidence>
<dbReference type="Pfam" id="PF00932">
    <property type="entry name" value="LTD"/>
    <property type="match status" value="1"/>
</dbReference>
<proteinExistence type="predicted"/>
<dbReference type="RefSeq" id="WP_211629484.1">
    <property type="nucleotide sequence ID" value="NZ_CP073100.1"/>
</dbReference>
<reference evidence="3" key="1">
    <citation type="submission" date="2021-04" db="EMBL/GenBank/DDBJ databases">
        <title>Luteolibacter sp. 32A isolated from the skin of an Anderson's salamander (Ambystoma andersonii).</title>
        <authorList>
            <person name="Spergser J."/>
            <person name="Busse H.-J."/>
        </authorList>
    </citation>
    <scope>NUCLEOTIDE SEQUENCE</scope>
    <source>
        <strain evidence="3">32A</strain>
    </source>
</reference>
<organism evidence="3 4">
    <name type="scientific">Luteolibacter ambystomatis</name>
    <dbReference type="NCBI Taxonomy" id="2824561"/>
    <lineage>
        <taxon>Bacteria</taxon>
        <taxon>Pseudomonadati</taxon>
        <taxon>Verrucomicrobiota</taxon>
        <taxon>Verrucomicrobiia</taxon>
        <taxon>Verrucomicrobiales</taxon>
        <taxon>Verrucomicrobiaceae</taxon>
        <taxon>Luteolibacter</taxon>
    </lineage>
</organism>
<feature type="chain" id="PRO_5037087091" evidence="1">
    <location>
        <begin position="22"/>
        <end position="212"/>
    </location>
</feature>
<protein>
    <submittedName>
        <fullName evidence="3">Lamin tail domain-containing protein</fullName>
    </submittedName>
</protein>
<accession>A0A975G505</accession>
<dbReference type="KEGG" id="lamb:KBB96_11115"/>
<dbReference type="AlphaFoldDB" id="A0A975G505"/>
<name>A0A975G505_9BACT</name>
<dbReference type="PROSITE" id="PS51841">
    <property type="entry name" value="LTD"/>
    <property type="match status" value="1"/>
</dbReference>
<dbReference type="InterPro" id="IPR001322">
    <property type="entry name" value="Lamin_tail_dom"/>
</dbReference>
<keyword evidence="4" id="KW-1185">Reference proteome</keyword>
<dbReference type="EMBL" id="CP073100">
    <property type="protein sequence ID" value="QUE49422.1"/>
    <property type="molecule type" value="Genomic_DNA"/>
</dbReference>
<evidence type="ECO:0000259" key="2">
    <source>
        <dbReference type="PROSITE" id="PS51841"/>
    </source>
</evidence>
<gene>
    <name evidence="3" type="ORF">KBB96_11115</name>
</gene>
<feature type="signal peptide" evidence="1">
    <location>
        <begin position="1"/>
        <end position="21"/>
    </location>
</feature>
<evidence type="ECO:0000256" key="1">
    <source>
        <dbReference type="SAM" id="SignalP"/>
    </source>
</evidence>
<feature type="domain" description="LTD" evidence="2">
    <location>
        <begin position="13"/>
        <end position="146"/>
    </location>
</feature>
<keyword evidence="1" id="KW-0732">Signal</keyword>
<dbReference type="Proteomes" id="UP000676169">
    <property type="component" value="Chromosome"/>
</dbReference>
<sequence>MKKSLVLAFAALAAGTLASNAAGLKITEVMYTGLYGEFVEITNTNAPGGASIDLTGYVYSDNHRATSGSNAVDLSAIGTLAPGKSAIITEADPSVFDTVWYGTFTGVTKPSGLVVVGNVTVNLGRNDEVNIYDSIGTLVDRLTYNDQATPGTDPAGPRTEEFSAVPGPSTVLGDNKFKNWVLSVVGTNSAWKSGNHNVSPNGNGTVGSPGIY</sequence>
<evidence type="ECO:0000313" key="3">
    <source>
        <dbReference type="EMBL" id="QUE49422.1"/>
    </source>
</evidence>